<gene>
    <name evidence="1" type="ORF">BDN72DRAFT_146756</name>
</gene>
<sequence>MHCLPASSPEERGGLSLKTLVSFERSYVPHLTGVLQLGWEGIVSRATGYLLEVQKVPYALFNSTDEIIQDETCGVKNGEEGMIDLSSFESCACVSAHQNILQILRVTERWSARIRSWQGAIHLTPLLQKVPISRGTNESGIVNFFREGKSPST</sequence>
<evidence type="ECO:0000313" key="2">
    <source>
        <dbReference type="Proteomes" id="UP000308600"/>
    </source>
</evidence>
<dbReference type="Proteomes" id="UP000308600">
    <property type="component" value="Unassembled WGS sequence"/>
</dbReference>
<name>A0ACD2ZXC1_9AGAR</name>
<keyword evidence="2" id="KW-1185">Reference proteome</keyword>
<organism evidence="1 2">
    <name type="scientific">Pluteus cervinus</name>
    <dbReference type="NCBI Taxonomy" id="181527"/>
    <lineage>
        <taxon>Eukaryota</taxon>
        <taxon>Fungi</taxon>
        <taxon>Dikarya</taxon>
        <taxon>Basidiomycota</taxon>
        <taxon>Agaricomycotina</taxon>
        <taxon>Agaricomycetes</taxon>
        <taxon>Agaricomycetidae</taxon>
        <taxon>Agaricales</taxon>
        <taxon>Pluteineae</taxon>
        <taxon>Pluteaceae</taxon>
        <taxon>Pluteus</taxon>
    </lineage>
</organism>
<evidence type="ECO:0000313" key="1">
    <source>
        <dbReference type="EMBL" id="TFK58029.1"/>
    </source>
</evidence>
<reference evidence="1 2" key="1">
    <citation type="journal article" date="2019" name="Nat. Ecol. Evol.">
        <title>Megaphylogeny resolves global patterns of mushroom evolution.</title>
        <authorList>
            <person name="Varga T."/>
            <person name="Krizsan K."/>
            <person name="Foldi C."/>
            <person name="Dima B."/>
            <person name="Sanchez-Garcia M."/>
            <person name="Sanchez-Ramirez S."/>
            <person name="Szollosi G.J."/>
            <person name="Szarkandi J.G."/>
            <person name="Papp V."/>
            <person name="Albert L."/>
            <person name="Andreopoulos W."/>
            <person name="Angelini C."/>
            <person name="Antonin V."/>
            <person name="Barry K.W."/>
            <person name="Bougher N.L."/>
            <person name="Buchanan P."/>
            <person name="Buyck B."/>
            <person name="Bense V."/>
            <person name="Catcheside P."/>
            <person name="Chovatia M."/>
            <person name="Cooper J."/>
            <person name="Damon W."/>
            <person name="Desjardin D."/>
            <person name="Finy P."/>
            <person name="Geml J."/>
            <person name="Haridas S."/>
            <person name="Hughes K."/>
            <person name="Justo A."/>
            <person name="Karasinski D."/>
            <person name="Kautmanova I."/>
            <person name="Kiss B."/>
            <person name="Kocsube S."/>
            <person name="Kotiranta H."/>
            <person name="LaButti K.M."/>
            <person name="Lechner B.E."/>
            <person name="Liimatainen K."/>
            <person name="Lipzen A."/>
            <person name="Lukacs Z."/>
            <person name="Mihaltcheva S."/>
            <person name="Morgado L.N."/>
            <person name="Niskanen T."/>
            <person name="Noordeloos M.E."/>
            <person name="Ohm R.A."/>
            <person name="Ortiz-Santana B."/>
            <person name="Ovrebo C."/>
            <person name="Racz N."/>
            <person name="Riley R."/>
            <person name="Savchenko A."/>
            <person name="Shiryaev A."/>
            <person name="Soop K."/>
            <person name="Spirin V."/>
            <person name="Szebenyi C."/>
            <person name="Tomsovsky M."/>
            <person name="Tulloss R.E."/>
            <person name="Uehling J."/>
            <person name="Grigoriev I.V."/>
            <person name="Vagvolgyi C."/>
            <person name="Papp T."/>
            <person name="Martin F.M."/>
            <person name="Miettinen O."/>
            <person name="Hibbett D.S."/>
            <person name="Nagy L.G."/>
        </authorList>
    </citation>
    <scope>NUCLEOTIDE SEQUENCE [LARGE SCALE GENOMIC DNA]</scope>
    <source>
        <strain evidence="1 2">NL-1719</strain>
    </source>
</reference>
<accession>A0ACD2ZXC1</accession>
<dbReference type="EMBL" id="ML209724">
    <property type="protein sequence ID" value="TFK58029.1"/>
    <property type="molecule type" value="Genomic_DNA"/>
</dbReference>
<proteinExistence type="predicted"/>
<protein>
    <submittedName>
        <fullName evidence="1">Uncharacterized protein</fullName>
    </submittedName>
</protein>